<feature type="compositionally biased region" description="Acidic residues" evidence="1">
    <location>
        <begin position="95"/>
        <end position="108"/>
    </location>
</feature>
<feature type="compositionally biased region" description="Basic and acidic residues" evidence="1">
    <location>
        <begin position="124"/>
        <end position="135"/>
    </location>
</feature>
<feature type="region of interest" description="Disordered" evidence="1">
    <location>
        <begin position="1"/>
        <end position="135"/>
    </location>
</feature>
<sequence length="135" mass="14858">MTEKQPDQRTEPINNTAADWENDALPAQEDSTEDLILPNERPQAMDEFGTTGTEKEAGEPLDVALSREEPDFGETRPDPEGDIDADPAAERLVAEDEGVREDDEDELVAGDAGFDRGAYSAEEQAVREREDPDLP</sequence>
<gene>
    <name evidence="3" type="ORF">SAMN02745673_03692</name>
</gene>
<accession>A0A1T4SLX2</accession>
<dbReference type="InterPro" id="IPR043763">
    <property type="entry name" value="DUF5709"/>
</dbReference>
<dbReference type="Proteomes" id="UP000190637">
    <property type="component" value="Unassembled WGS sequence"/>
</dbReference>
<evidence type="ECO:0000313" key="4">
    <source>
        <dbReference type="Proteomes" id="UP000190637"/>
    </source>
</evidence>
<organism evidence="3 4">
    <name type="scientific">Marinactinospora thermotolerans DSM 45154</name>
    <dbReference type="NCBI Taxonomy" id="1122192"/>
    <lineage>
        <taxon>Bacteria</taxon>
        <taxon>Bacillati</taxon>
        <taxon>Actinomycetota</taxon>
        <taxon>Actinomycetes</taxon>
        <taxon>Streptosporangiales</taxon>
        <taxon>Nocardiopsidaceae</taxon>
        <taxon>Marinactinospora</taxon>
    </lineage>
</organism>
<feature type="compositionally biased region" description="Basic and acidic residues" evidence="1">
    <location>
        <begin position="1"/>
        <end position="10"/>
    </location>
</feature>
<dbReference type="Pfam" id="PF18970">
    <property type="entry name" value="DUF5709"/>
    <property type="match status" value="1"/>
</dbReference>
<dbReference type="EMBL" id="FUWS01000010">
    <property type="protein sequence ID" value="SKA29290.1"/>
    <property type="molecule type" value="Genomic_DNA"/>
</dbReference>
<evidence type="ECO:0000313" key="3">
    <source>
        <dbReference type="EMBL" id="SKA29290.1"/>
    </source>
</evidence>
<evidence type="ECO:0000259" key="2">
    <source>
        <dbReference type="Pfam" id="PF18970"/>
    </source>
</evidence>
<keyword evidence="4" id="KW-1185">Reference proteome</keyword>
<dbReference type="STRING" id="1122192.SAMN02745673_03692"/>
<dbReference type="RefSeq" id="WP_078762946.1">
    <property type="nucleotide sequence ID" value="NZ_FUWS01000010.1"/>
</dbReference>
<feature type="compositionally biased region" description="Basic and acidic residues" evidence="1">
    <location>
        <begin position="65"/>
        <end position="79"/>
    </location>
</feature>
<proteinExistence type="predicted"/>
<dbReference type="AlphaFoldDB" id="A0A1T4SLX2"/>
<dbReference type="OrthoDB" id="3436551at2"/>
<evidence type="ECO:0000256" key="1">
    <source>
        <dbReference type="SAM" id="MobiDB-lite"/>
    </source>
</evidence>
<reference evidence="3 4" key="1">
    <citation type="submission" date="2017-02" db="EMBL/GenBank/DDBJ databases">
        <authorList>
            <person name="Peterson S.W."/>
        </authorList>
    </citation>
    <scope>NUCLEOTIDE SEQUENCE [LARGE SCALE GENOMIC DNA]</scope>
    <source>
        <strain evidence="3 4">DSM 45154</strain>
    </source>
</reference>
<protein>
    <recommendedName>
        <fullName evidence="2">DUF5709 domain-containing protein</fullName>
    </recommendedName>
</protein>
<feature type="domain" description="DUF5709" evidence="2">
    <location>
        <begin position="86"/>
        <end position="131"/>
    </location>
</feature>
<name>A0A1T4SLX2_9ACTN</name>